<accession>A0A0F9BCC0</accession>
<dbReference type="SUPFAM" id="SSF53448">
    <property type="entry name" value="Nucleotide-diphospho-sugar transferases"/>
    <property type="match status" value="1"/>
</dbReference>
<dbReference type="InterPro" id="IPR001173">
    <property type="entry name" value="Glyco_trans_2-like"/>
</dbReference>
<proteinExistence type="inferred from homology"/>
<dbReference type="CDD" id="cd00761">
    <property type="entry name" value="Glyco_tranf_GTA_type"/>
    <property type="match status" value="1"/>
</dbReference>
<dbReference type="InterPro" id="IPR029044">
    <property type="entry name" value="Nucleotide-diphossugar_trans"/>
</dbReference>
<protein>
    <recommendedName>
        <fullName evidence="4">Glycosyltransferase 2-like domain-containing protein</fullName>
    </recommendedName>
</protein>
<evidence type="ECO:0000313" key="5">
    <source>
        <dbReference type="EMBL" id="KKL19335.1"/>
    </source>
</evidence>
<evidence type="ECO:0000256" key="1">
    <source>
        <dbReference type="ARBA" id="ARBA00006739"/>
    </source>
</evidence>
<feature type="non-terminal residue" evidence="5">
    <location>
        <position position="1"/>
    </location>
</feature>
<evidence type="ECO:0000256" key="2">
    <source>
        <dbReference type="ARBA" id="ARBA00022676"/>
    </source>
</evidence>
<dbReference type="InterPro" id="IPR010995">
    <property type="entry name" value="DNA_repair_Rad51/TF_NusA_a-hlx"/>
</dbReference>
<comment type="caution">
    <text evidence="5">The sequence shown here is derived from an EMBL/GenBank/DDBJ whole genome shotgun (WGS) entry which is preliminary data.</text>
</comment>
<dbReference type="GO" id="GO:0016757">
    <property type="term" value="F:glycosyltransferase activity"/>
    <property type="evidence" value="ECO:0007669"/>
    <property type="project" value="UniProtKB-KW"/>
</dbReference>
<dbReference type="InterPro" id="IPR050834">
    <property type="entry name" value="Glycosyltransf_2"/>
</dbReference>
<evidence type="ECO:0000256" key="3">
    <source>
        <dbReference type="ARBA" id="ARBA00022679"/>
    </source>
</evidence>
<keyword evidence="2" id="KW-0328">Glycosyltransferase</keyword>
<dbReference type="EMBL" id="LAZR01038523">
    <property type="protein sequence ID" value="KKL19335.1"/>
    <property type="molecule type" value="Genomic_DNA"/>
</dbReference>
<gene>
    <name evidence="5" type="ORF">LCGC14_2466490</name>
</gene>
<sequence>GSTCEWQLRACRKGFLALPVAIPGMTHKRKGNFGSSIKKLLTENYDKRGLFIRTPPLLSVIVPTYNHGKFLPELINSLLGGKTSLGELPAQTFQSFDIIIADDCSTDNTQEIMQELANPWTGVKYVRTESNSGTSVACNLAISSSYAKYIARIDADDMREFGSLQAMLEVQVQNPHSFVYDDVQLFTPRGNAKAWAFPEYDFDKLIEKNFIHAGIMFPKEAWEEVGGYAKEMRHGRDDWAFNVALGVKGWCGVHLNRVGYLYRRHGENRTITNTTPVHRAEFKRKIMSLYPEAYQERRPMGCCGPRSAVQSQTRQTGNGGSIMAAGMPGAKGLVLVEFLGKNYGNQTYYGPATGIAYVFSAKKRQRWVDAKDVHFEMSNGRQIGLLDLISAKRKVFRLATVPIKTKIAEATGIAADMEIRDKESAVVSDTAVMLVPVEDDFFVSIKGIGLATSKKLVAAGYFSMVQLFEVDREALREDFGWSEKKIVDVHAQLAEIVAVA</sequence>
<evidence type="ECO:0000259" key="4">
    <source>
        <dbReference type="Pfam" id="PF00535"/>
    </source>
</evidence>
<name>A0A0F9BCC0_9ZZZZ</name>
<dbReference type="GO" id="GO:0000166">
    <property type="term" value="F:nucleotide binding"/>
    <property type="evidence" value="ECO:0007669"/>
    <property type="project" value="InterPro"/>
</dbReference>
<feature type="domain" description="Glycosyltransferase 2-like" evidence="4">
    <location>
        <begin position="59"/>
        <end position="196"/>
    </location>
</feature>
<dbReference type="Gene3D" id="3.90.550.10">
    <property type="entry name" value="Spore Coat Polysaccharide Biosynthesis Protein SpsA, Chain A"/>
    <property type="match status" value="1"/>
</dbReference>
<dbReference type="PANTHER" id="PTHR43685">
    <property type="entry name" value="GLYCOSYLTRANSFERASE"/>
    <property type="match status" value="1"/>
</dbReference>
<keyword evidence="3" id="KW-0808">Transferase</keyword>
<dbReference type="Gene3D" id="1.10.150.20">
    <property type="entry name" value="5' to 3' exonuclease, C-terminal subdomain"/>
    <property type="match status" value="1"/>
</dbReference>
<comment type="similarity">
    <text evidence="1">Belongs to the glycosyltransferase 2 family.</text>
</comment>
<dbReference type="PANTHER" id="PTHR43685:SF5">
    <property type="entry name" value="GLYCOSYLTRANSFERASE EPSE-RELATED"/>
    <property type="match status" value="1"/>
</dbReference>
<dbReference type="SUPFAM" id="SSF47794">
    <property type="entry name" value="Rad51 N-terminal domain-like"/>
    <property type="match status" value="1"/>
</dbReference>
<reference evidence="5" key="1">
    <citation type="journal article" date="2015" name="Nature">
        <title>Complex archaea that bridge the gap between prokaryotes and eukaryotes.</title>
        <authorList>
            <person name="Spang A."/>
            <person name="Saw J.H."/>
            <person name="Jorgensen S.L."/>
            <person name="Zaremba-Niedzwiedzka K."/>
            <person name="Martijn J."/>
            <person name="Lind A.E."/>
            <person name="van Eijk R."/>
            <person name="Schleper C."/>
            <person name="Guy L."/>
            <person name="Ettema T.J."/>
        </authorList>
    </citation>
    <scope>NUCLEOTIDE SEQUENCE</scope>
</reference>
<dbReference type="Pfam" id="PF00535">
    <property type="entry name" value="Glycos_transf_2"/>
    <property type="match status" value="1"/>
</dbReference>
<organism evidence="5">
    <name type="scientific">marine sediment metagenome</name>
    <dbReference type="NCBI Taxonomy" id="412755"/>
    <lineage>
        <taxon>unclassified sequences</taxon>
        <taxon>metagenomes</taxon>
        <taxon>ecological metagenomes</taxon>
    </lineage>
</organism>
<dbReference type="AlphaFoldDB" id="A0A0F9BCC0"/>